<protein>
    <recommendedName>
        <fullName evidence="4">PEGA domain-containing protein</fullName>
    </recommendedName>
</protein>
<dbReference type="Proteomes" id="UP001150924">
    <property type="component" value="Unassembled WGS sequence"/>
</dbReference>
<evidence type="ECO:0000313" key="2">
    <source>
        <dbReference type="EMBL" id="MCY1013035.1"/>
    </source>
</evidence>
<sequence length="285" mass="30683">MALPPASGRAGEPSATESAAEAPVSGRTLYTERRFVEASRVFEAEGTDAALYNAGMARAAAGHDALAIDRWTRYLRQADVSADERAEIEARIAEARSRVVTVRFEAEGEGVARKLVLQRGGRAEDGWEVAWPAGARSVEAGLDAVEWAAVLQGEDEPRSTRVLVRSGEVQKSVRFAAARPVPVLLRLGPPQARRRGVEVTWSGAGELPEHRRVRAEVTRYELPRGVWKVQARARGFLPAEEAVTLRAAPAELGMHLQRDRPRAARVGLGVGLGMVSAGLIAGGRC</sequence>
<dbReference type="RefSeq" id="WP_267776695.1">
    <property type="nucleotide sequence ID" value="NZ_JAPNKE010000002.1"/>
</dbReference>
<evidence type="ECO:0008006" key="4">
    <source>
        <dbReference type="Google" id="ProtNLM"/>
    </source>
</evidence>
<evidence type="ECO:0000313" key="3">
    <source>
        <dbReference type="Proteomes" id="UP001150924"/>
    </source>
</evidence>
<feature type="region of interest" description="Disordered" evidence="1">
    <location>
        <begin position="1"/>
        <end position="25"/>
    </location>
</feature>
<comment type="caution">
    <text evidence="2">The sequence shown here is derived from an EMBL/GenBank/DDBJ whole genome shotgun (WGS) entry which is preliminary data.</text>
</comment>
<dbReference type="EMBL" id="JAPNKE010000002">
    <property type="protein sequence ID" value="MCY1013035.1"/>
    <property type="molecule type" value="Genomic_DNA"/>
</dbReference>
<accession>A0A9X3F0L9</accession>
<reference evidence="2" key="1">
    <citation type="submission" date="2022-11" db="EMBL/GenBank/DDBJ databases">
        <title>Minimal conservation of predation-associated metabolite biosynthetic gene clusters underscores biosynthetic potential of Myxococcota including descriptions for ten novel species: Archangium lansinium sp. nov., Myxococcus landrumus sp. nov., Nannocystis bai.</title>
        <authorList>
            <person name="Ahearne A."/>
            <person name="Stevens C."/>
            <person name="Phillips K."/>
        </authorList>
    </citation>
    <scope>NUCLEOTIDE SEQUENCE</scope>
    <source>
        <strain evidence="2">Na p29</strain>
    </source>
</reference>
<feature type="compositionally biased region" description="Low complexity" evidence="1">
    <location>
        <begin position="10"/>
        <end position="25"/>
    </location>
</feature>
<proteinExistence type="predicted"/>
<organism evidence="2 3">
    <name type="scientific">Nannocystis pusilla</name>
    <dbReference type="NCBI Taxonomy" id="889268"/>
    <lineage>
        <taxon>Bacteria</taxon>
        <taxon>Pseudomonadati</taxon>
        <taxon>Myxococcota</taxon>
        <taxon>Polyangia</taxon>
        <taxon>Nannocystales</taxon>
        <taxon>Nannocystaceae</taxon>
        <taxon>Nannocystis</taxon>
    </lineage>
</organism>
<gene>
    <name evidence="2" type="ORF">OV079_47395</name>
</gene>
<name>A0A9X3F0L9_9BACT</name>
<dbReference type="AlphaFoldDB" id="A0A9X3F0L9"/>
<evidence type="ECO:0000256" key="1">
    <source>
        <dbReference type="SAM" id="MobiDB-lite"/>
    </source>
</evidence>
<keyword evidence="3" id="KW-1185">Reference proteome</keyword>